<feature type="domain" description="ChrR-like cupin" evidence="2">
    <location>
        <begin position="45"/>
        <end position="148"/>
    </location>
</feature>
<dbReference type="InterPro" id="IPR025979">
    <property type="entry name" value="ChrR-like_cupin_dom"/>
</dbReference>
<dbReference type="SUPFAM" id="SSF51182">
    <property type="entry name" value="RmlC-like cupins"/>
    <property type="match status" value="1"/>
</dbReference>
<dbReference type="EMBL" id="CDMZ01000217">
    <property type="protein sequence ID" value="CEM09349.1"/>
    <property type="molecule type" value="Genomic_DNA"/>
</dbReference>
<dbReference type="Gene3D" id="2.60.120.10">
    <property type="entry name" value="Jelly Rolls"/>
    <property type="match status" value="1"/>
</dbReference>
<name>A0A0G4F9B4_9ALVE</name>
<dbReference type="Pfam" id="PF12973">
    <property type="entry name" value="Cupin_7"/>
    <property type="match status" value="1"/>
</dbReference>
<evidence type="ECO:0000313" key="3">
    <source>
        <dbReference type="EMBL" id="CEM09349.1"/>
    </source>
</evidence>
<dbReference type="AlphaFoldDB" id="A0A0G4F9B4"/>
<dbReference type="CDD" id="cd20303">
    <property type="entry name" value="cupin_ChrR_1"/>
    <property type="match status" value="1"/>
</dbReference>
<organism evidence="3">
    <name type="scientific">Chromera velia CCMP2878</name>
    <dbReference type="NCBI Taxonomy" id="1169474"/>
    <lineage>
        <taxon>Eukaryota</taxon>
        <taxon>Sar</taxon>
        <taxon>Alveolata</taxon>
        <taxon>Colpodellida</taxon>
        <taxon>Chromeraceae</taxon>
        <taxon>Chromera</taxon>
    </lineage>
</organism>
<accession>A0A0G4F9B4</accession>
<proteinExistence type="predicted"/>
<protein>
    <recommendedName>
        <fullName evidence="2">ChrR-like cupin domain-containing protein</fullName>
    </recommendedName>
</protein>
<dbReference type="InterPro" id="IPR014710">
    <property type="entry name" value="RmlC-like_jellyroll"/>
</dbReference>
<dbReference type="InterPro" id="IPR011051">
    <property type="entry name" value="RmlC_Cupin_sf"/>
</dbReference>
<evidence type="ECO:0000256" key="1">
    <source>
        <dbReference type="SAM" id="MobiDB-lite"/>
    </source>
</evidence>
<dbReference type="VEuPathDB" id="CryptoDB:Cvel_15869"/>
<sequence>MSSSSPAAEVEKNGTAVEAPKSPAPPAADEGDEYGLNFHNADSVVIVDPEKLEWRSSGPAAKVERKRFFRNGPWESGRVTSLVRYRPNASFPLHPHPEGEEILVLDGVFKDLRGDHTSGTFLLNPEGFEHQPSTDEGGNLIFVRLRQYPGSSRPQKAIQTAELPWDSEGKKILYAAGEGGTDTQFLWKVPASALLAPVEGGREIFVVNGSFVSEFGNHPIRSWIRLPSDTGLRVEGASEDAVALVREGAEACWRLPFQSL</sequence>
<reference evidence="3" key="1">
    <citation type="submission" date="2014-11" db="EMBL/GenBank/DDBJ databases">
        <authorList>
            <person name="Otto D Thomas"/>
            <person name="Naeem Raeece"/>
        </authorList>
    </citation>
    <scope>NUCLEOTIDE SEQUENCE</scope>
</reference>
<gene>
    <name evidence="3" type="ORF">Cvel_15869</name>
</gene>
<evidence type="ECO:0000259" key="2">
    <source>
        <dbReference type="Pfam" id="PF12973"/>
    </source>
</evidence>
<feature type="region of interest" description="Disordered" evidence="1">
    <location>
        <begin position="1"/>
        <end position="35"/>
    </location>
</feature>